<protein>
    <submittedName>
        <fullName evidence="1">Uncharacterized protein</fullName>
    </submittedName>
</protein>
<dbReference type="Proteomes" id="UP000016932">
    <property type="component" value="Unassembled WGS sequence"/>
</dbReference>
<proteinExistence type="predicted"/>
<dbReference type="EMBL" id="KB446558">
    <property type="protein sequence ID" value="EME83660.1"/>
    <property type="molecule type" value="Genomic_DNA"/>
</dbReference>
<dbReference type="HOGENOM" id="CLU_2498817_0_0_1"/>
<dbReference type="GeneID" id="19334640"/>
<accession>M2Z1F6</accession>
<evidence type="ECO:0000313" key="2">
    <source>
        <dbReference type="Proteomes" id="UP000016932"/>
    </source>
</evidence>
<gene>
    <name evidence="1" type="ORF">MYCFIDRAFT_182862</name>
</gene>
<sequence length="86" mass="9992">MCADERSSRMTTSERRFEQNLAYIVWLQMQKYDLDNYSAIDADLQGEPLDELEKETLTIYDECVYERSSALLYTHVGAEINAVLSM</sequence>
<organism evidence="1 2">
    <name type="scientific">Pseudocercospora fijiensis (strain CIRAD86)</name>
    <name type="common">Black leaf streak disease fungus</name>
    <name type="synonym">Mycosphaerella fijiensis</name>
    <dbReference type="NCBI Taxonomy" id="383855"/>
    <lineage>
        <taxon>Eukaryota</taxon>
        <taxon>Fungi</taxon>
        <taxon>Dikarya</taxon>
        <taxon>Ascomycota</taxon>
        <taxon>Pezizomycotina</taxon>
        <taxon>Dothideomycetes</taxon>
        <taxon>Dothideomycetidae</taxon>
        <taxon>Mycosphaerellales</taxon>
        <taxon>Mycosphaerellaceae</taxon>
        <taxon>Pseudocercospora</taxon>
    </lineage>
</organism>
<keyword evidence="2" id="KW-1185">Reference proteome</keyword>
<dbReference type="KEGG" id="pfj:MYCFIDRAFT_182862"/>
<dbReference type="RefSeq" id="XP_007926827.1">
    <property type="nucleotide sequence ID" value="XM_007928636.1"/>
</dbReference>
<dbReference type="VEuPathDB" id="FungiDB:MYCFIDRAFT_182862"/>
<dbReference type="OrthoDB" id="3637252at2759"/>
<reference evidence="1 2" key="1">
    <citation type="journal article" date="2012" name="PLoS Pathog.">
        <title>Diverse lifestyles and strategies of plant pathogenesis encoded in the genomes of eighteen Dothideomycetes fungi.</title>
        <authorList>
            <person name="Ohm R.A."/>
            <person name="Feau N."/>
            <person name="Henrissat B."/>
            <person name="Schoch C.L."/>
            <person name="Horwitz B.A."/>
            <person name="Barry K.W."/>
            <person name="Condon B.J."/>
            <person name="Copeland A.C."/>
            <person name="Dhillon B."/>
            <person name="Glaser F."/>
            <person name="Hesse C.N."/>
            <person name="Kosti I."/>
            <person name="LaButti K."/>
            <person name="Lindquist E.A."/>
            <person name="Lucas S."/>
            <person name="Salamov A.A."/>
            <person name="Bradshaw R.E."/>
            <person name="Ciuffetti L."/>
            <person name="Hamelin R.C."/>
            <person name="Kema G.H.J."/>
            <person name="Lawrence C."/>
            <person name="Scott J.A."/>
            <person name="Spatafora J.W."/>
            <person name="Turgeon B.G."/>
            <person name="de Wit P.J.G.M."/>
            <person name="Zhong S."/>
            <person name="Goodwin S.B."/>
            <person name="Grigoriev I.V."/>
        </authorList>
    </citation>
    <scope>NUCLEOTIDE SEQUENCE [LARGE SCALE GENOMIC DNA]</scope>
    <source>
        <strain evidence="1 2">CIRAD86</strain>
    </source>
</reference>
<dbReference type="AlphaFoldDB" id="M2Z1F6"/>
<evidence type="ECO:0000313" key="1">
    <source>
        <dbReference type="EMBL" id="EME83660.1"/>
    </source>
</evidence>
<name>M2Z1F6_PSEFD</name>